<proteinExistence type="predicted"/>
<dbReference type="EMBL" id="BNCJ01000002">
    <property type="protein sequence ID" value="GHF43980.1"/>
    <property type="molecule type" value="Genomic_DNA"/>
</dbReference>
<gene>
    <name evidence="1" type="ORF">GCM10017056_14880</name>
</gene>
<reference evidence="1" key="1">
    <citation type="journal article" date="2014" name="Int. J. Syst. Evol. Microbiol.">
        <title>Complete genome sequence of Corynebacterium casei LMG S-19264T (=DSM 44701T), isolated from a smear-ripened cheese.</title>
        <authorList>
            <consortium name="US DOE Joint Genome Institute (JGI-PGF)"/>
            <person name="Walter F."/>
            <person name="Albersmeier A."/>
            <person name="Kalinowski J."/>
            <person name="Ruckert C."/>
        </authorList>
    </citation>
    <scope>NUCLEOTIDE SEQUENCE</scope>
    <source>
        <strain evidence="1">KCTC 42650</strain>
    </source>
</reference>
<name>A0A8J3GWP6_9RHOB</name>
<sequence length="185" mass="20823">MTASGTIHVQIPLGIVLRRTPGVTRWAKWYWQAVAVLPGAGPADWKELRRDGDTTDYHAATVPLTLWATDTEAYHVNLADNPPSVYVIIRNEPDGDMPLRVLLATASPYEAQDYADSGEELVEKVAMPPGLVAWMHEFTEAHHVEEPFVKRRRNGTLTDRVEDGRGDLRIRQDSDVYRAPRRVTP</sequence>
<dbReference type="Proteomes" id="UP000626220">
    <property type="component" value="Unassembled WGS sequence"/>
</dbReference>
<accession>A0A8J3GWP6</accession>
<dbReference type="InterPro" id="IPR021736">
    <property type="entry name" value="DUF3305"/>
</dbReference>
<protein>
    <submittedName>
        <fullName evidence="1">Molybdopterin-guanine dinucleotide biosynthesis protein A</fullName>
    </submittedName>
</protein>
<comment type="caution">
    <text evidence="1">The sequence shown here is derived from an EMBL/GenBank/DDBJ whole genome shotgun (WGS) entry which is preliminary data.</text>
</comment>
<evidence type="ECO:0000313" key="2">
    <source>
        <dbReference type="Proteomes" id="UP000626220"/>
    </source>
</evidence>
<dbReference type="Pfam" id="PF11749">
    <property type="entry name" value="DUF3305"/>
    <property type="match status" value="1"/>
</dbReference>
<organism evidence="1 2">
    <name type="scientific">Seohaeicola zhoushanensis</name>
    <dbReference type="NCBI Taxonomy" id="1569283"/>
    <lineage>
        <taxon>Bacteria</taxon>
        <taxon>Pseudomonadati</taxon>
        <taxon>Pseudomonadota</taxon>
        <taxon>Alphaproteobacteria</taxon>
        <taxon>Rhodobacterales</taxon>
        <taxon>Roseobacteraceae</taxon>
        <taxon>Seohaeicola</taxon>
    </lineage>
</organism>
<evidence type="ECO:0000313" key="1">
    <source>
        <dbReference type="EMBL" id="GHF43980.1"/>
    </source>
</evidence>
<dbReference type="RefSeq" id="WP_229863919.1">
    <property type="nucleotide sequence ID" value="NZ_BNCJ01000002.1"/>
</dbReference>
<reference evidence="1" key="2">
    <citation type="submission" date="2020-09" db="EMBL/GenBank/DDBJ databases">
        <authorList>
            <person name="Sun Q."/>
            <person name="Kim S."/>
        </authorList>
    </citation>
    <scope>NUCLEOTIDE SEQUENCE</scope>
    <source>
        <strain evidence="1">KCTC 42650</strain>
    </source>
</reference>
<keyword evidence="2" id="KW-1185">Reference proteome</keyword>
<dbReference type="AlphaFoldDB" id="A0A8J3GWP6"/>